<dbReference type="EMBL" id="JACXVP010000010">
    <property type="protein sequence ID" value="KAG5583078.1"/>
    <property type="molecule type" value="Genomic_DNA"/>
</dbReference>
<organism evidence="2 3">
    <name type="scientific">Solanum commersonii</name>
    <name type="common">Commerson's wild potato</name>
    <name type="synonym">Commerson's nightshade</name>
    <dbReference type="NCBI Taxonomy" id="4109"/>
    <lineage>
        <taxon>Eukaryota</taxon>
        <taxon>Viridiplantae</taxon>
        <taxon>Streptophyta</taxon>
        <taxon>Embryophyta</taxon>
        <taxon>Tracheophyta</taxon>
        <taxon>Spermatophyta</taxon>
        <taxon>Magnoliopsida</taxon>
        <taxon>eudicotyledons</taxon>
        <taxon>Gunneridae</taxon>
        <taxon>Pentapetalae</taxon>
        <taxon>asterids</taxon>
        <taxon>lamiids</taxon>
        <taxon>Solanales</taxon>
        <taxon>Solanaceae</taxon>
        <taxon>Solanoideae</taxon>
        <taxon>Solaneae</taxon>
        <taxon>Solanum</taxon>
    </lineage>
</organism>
<dbReference type="AlphaFoldDB" id="A0A9J5X756"/>
<evidence type="ECO:0000313" key="2">
    <source>
        <dbReference type="EMBL" id="KAG5583078.1"/>
    </source>
</evidence>
<sequence length="101" mass="11402">MEIYIAQPIVPPNLVRYMEALGWLVNDILSHFISTYLTLDMKLYLAFSFGLIAMTIRDYGFNHARTYISIVLSLILVIIRLVADTIAVEPPPPVEEAPGHD</sequence>
<gene>
    <name evidence="2" type="ORF">H5410_053705</name>
</gene>
<accession>A0A9J5X756</accession>
<reference evidence="2 3" key="1">
    <citation type="submission" date="2020-09" db="EMBL/GenBank/DDBJ databases">
        <title>De no assembly of potato wild relative species, Solanum commersonii.</title>
        <authorList>
            <person name="Cho K."/>
        </authorList>
    </citation>
    <scope>NUCLEOTIDE SEQUENCE [LARGE SCALE GENOMIC DNA]</scope>
    <source>
        <strain evidence="2">LZ3.2</strain>
        <tissue evidence="2">Leaf</tissue>
    </source>
</reference>
<protein>
    <submittedName>
        <fullName evidence="2">Uncharacterized protein</fullName>
    </submittedName>
</protein>
<comment type="caution">
    <text evidence="2">The sequence shown here is derived from an EMBL/GenBank/DDBJ whole genome shotgun (WGS) entry which is preliminary data.</text>
</comment>
<evidence type="ECO:0000256" key="1">
    <source>
        <dbReference type="SAM" id="Phobius"/>
    </source>
</evidence>
<feature type="transmembrane region" description="Helical" evidence="1">
    <location>
        <begin position="28"/>
        <end position="54"/>
    </location>
</feature>
<evidence type="ECO:0000313" key="3">
    <source>
        <dbReference type="Proteomes" id="UP000824120"/>
    </source>
</evidence>
<name>A0A9J5X756_SOLCO</name>
<proteinExistence type="predicted"/>
<keyword evidence="1" id="KW-1133">Transmembrane helix</keyword>
<keyword evidence="1" id="KW-0812">Transmembrane</keyword>
<keyword evidence="3" id="KW-1185">Reference proteome</keyword>
<feature type="transmembrane region" description="Helical" evidence="1">
    <location>
        <begin position="66"/>
        <end position="83"/>
    </location>
</feature>
<dbReference type="Proteomes" id="UP000824120">
    <property type="component" value="Chromosome 10"/>
</dbReference>
<keyword evidence="1" id="KW-0472">Membrane</keyword>